<organism evidence="1 2">
    <name type="scientific">Alligator mississippiensis</name>
    <name type="common">American alligator</name>
    <dbReference type="NCBI Taxonomy" id="8496"/>
    <lineage>
        <taxon>Eukaryota</taxon>
        <taxon>Metazoa</taxon>
        <taxon>Chordata</taxon>
        <taxon>Craniata</taxon>
        <taxon>Vertebrata</taxon>
        <taxon>Euteleostomi</taxon>
        <taxon>Archelosauria</taxon>
        <taxon>Archosauria</taxon>
        <taxon>Crocodylia</taxon>
        <taxon>Alligatoridae</taxon>
        <taxon>Alligatorinae</taxon>
        <taxon>Alligator</taxon>
    </lineage>
</organism>
<comment type="caution">
    <text evidence="1">The sequence shown here is derived from an EMBL/GenBank/DDBJ whole genome shotgun (WGS) entry which is preliminary data.</text>
</comment>
<keyword evidence="2" id="KW-1185">Reference proteome</keyword>
<gene>
    <name evidence="1" type="ORF">Y1Q_0006873</name>
</gene>
<evidence type="ECO:0000313" key="1">
    <source>
        <dbReference type="EMBL" id="KYO40244.1"/>
    </source>
</evidence>
<sequence length="72" mass="8706">MCYTISLLTFILPEIDLYYNNRSSSTTSCRVINHSCWCDKRQKKKGRKEEKMKIINITFFRIHSLNKYYDAF</sequence>
<evidence type="ECO:0000313" key="2">
    <source>
        <dbReference type="Proteomes" id="UP000050525"/>
    </source>
</evidence>
<dbReference type="Proteomes" id="UP000050525">
    <property type="component" value="Unassembled WGS sequence"/>
</dbReference>
<protein>
    <submittedName>
        <fullName evidence="1">Uncharacterized protein</fullName>
    </submittedName>
</protein>
<dbReference type="EMBL" id="AKHW03002043">
    <property type="protein sequence ID" value="KYO40244.1"/>
    <property type="molecule type" value="Genomic_DNA"/>
</dbReference>
<dbReference type="AlphaFoldDB" id="A0A151NU15"/>
<proteinExistence type="predicted"/>
<reference evidence="1 2" key="1">
    <citation type="journal article" date="2012" name="Genome Biol.">
        <title>Sequencing three crocodilian genomes to illuminate the evolution of archosaurs and amniotes.</title>
        <authorList>
            <person name="St John J.A."/>
            <person name="Braun E.L."/>
            <person name="Isberg S.R."/>
            <person name="Miles L.G."/>
            <person name="Chong A.Y."/>
            <person name="Gongora J."/>
            <person name="Dalzell P."/>
            <person name="Moran C."/>
            <person name="Bed'hom B."/>
            <person name="Abzhanov A."/>
            <person name="Burgess S.C."/>
            <person name="Cooksey A.M."/>
            <person name="Castoe T.A."/>
            <person name="Crawford N.G."/>
            <person name="Densmore L.D."/>
            <person name="Drew J.C."/>
            <person name="Edwards S.V."/>
            <person name="Faircloth B.C."/>
            <person name="Fujita M.K."/>
            <person name="Greenwold M.J."/>
            <person name="Hoffmann F.G."/>
            <person name="Howard J.M."/>
            <person name="Iguchi T."/>
            <person name="Janes D.E."/>
            <person name="Khan S.Y."/>
            <person name="Kohno S."/>
            <person name="de Koning A.J."/>
            <person name="Lance S.L."/>
            <person name="McCarthy F.M."/>
            <person name="McCormack J.E."/>
            <person name="Merchant M.E."/>
            <person name="Peterson D.G."/>
            <person name="Pollock D.D."/>
            <person name="Pourmand N."/>
            <person name="Raney B.J."/>
            <person name="Roessler K.A."/>
            <person name="Sanford J.R."/>
            <person name="Sawyer R.H."/>
            <person name="Schmidt C.J."/>
            <person name="Triplett E.W."/>
            <person name="Tuberville T.D."/>
            <person name="Venegas-Anaya M."/>
            <person name="Howard J.T."/>
            <person name="Jarvis E.D."/>
            <person name="Guillette L.J.Jr."/>
            <person name="Glenn T.C."/>
            <person name="Green R.E."/>
            <person name="Ray D.A."/>
        </authorList>
    </citation>
    <scope>NUCLEOTIDE SEQUENCE [LARGE SCALE GENOMIC DNA]</scope>
    <source>
        <strain evidence="1">KSC_2009_1</strain>
    </source>
</reference>
<name>A0A151NU15_ALLMI</name>
<accession>A0A151NU15</accession>